<reference evidence="1 2" key="1">
    <citation type="submission" date="2021-01" db="EMBL/GenBank/DDBJ databases">
        <title>Whole genome shotgun sequence of Verrucosispora andamanensis NBRC 109075.</title>
        <authorList>
            <person name="Komaki H."/>
            <person name="Tamura T."/>
        </authorList>
    </citation>
    <scope>NUCLEOTIDE SEQUENCE [LARGE SCALE GENOMIC DNA]</scope>
    <source>
        <strain evidence="1 2">NBRC 109075</strain>
    </source>
</reference>
<name>A0ABQ4HZW8_9ACTN</name>
<comment type="caution">
    <text evidence="1">The sequence shown here is derived from an EMBL/GenBank/DDBJ whole genome shotgun (WGS) entry which is preliminary data.</text>
</comment>
<keyword evidence="2" id="KW-1185">Reference proteome</keyword>
<protein>
    <submittedName>
        <fullName evidence="1">Uncharacterized protein</fullName>
    </submittedName>
</protein>
<sequence length="77" mass="7286">MRTGPVPFGTDGAAPATIARAAGCVAESKSHTFGPDCGDTTGSIPADGGTAASGAACTGSATRVDAAMNTDATPTLT</sequence>
<evidence type="ECO:0000313" key="1">
    <source>
        <dbReference type="EMBL" id="GIJ11218.1"/>
    </source>
</evidence>
<organism evidence="1 2">
    <name type="scientific">Micromonospora andamanensis</name>
    <dbReference type="NCBI Taxonomy" id="1287068"/>
    <lineage>
        <taxon>Bacteria</taxon>
        <taxon>Bacillati</taxon>
        <taxon>Actinomycetota</taxon>
        <taxon>Actinomycetes</taxon>
        <taxon>Micromonosporales</taxon>
        <taxon>Micromonosporaceae</taxon>
        <taxon>Micromonospora</taxon>
    </lineage>
</organism>
<gene>
    <name evidence="1" type="ORF">Van01_44320</name>
</gene>
<dbReference type="EMBL" id="BOOZ01000028">
    <property type="protein sequence ID" value="GIJ11218.1"/>
    <property type="molecule type" value="Genomic_DNA"/>
</dbReference>
<evidence type="ECO:0000313" key="2">
    <source>
        <dbReference type="Proteomes" id="UP000647017"/>
    </source>
</evidence>
<accession>A0ABQ4HZW8</accession>
<proteinExistence type="predicted"/>
<dbReference type="Proteomes" id="UP000647017">
    <property type="component" value="Unassembled WGS sequence"/>
</dbReference>